<reference evidence="1" key="1">
    <citation type="submission" date="2021-03" db="EMBL/GenBank/DDBJ databases">
        <title>Evolutionary innovations through gain and loss of genes in the ectomycorrhizal Boletales.</title>
        <authorList>
            <person name="Wu G."/>
            <person name="Miyauchi S."/>
            <person name="Morin E."/>
            <person name="Yang Z.-L."/>
            <person name="Xu J."/>
            <person name="Martin F.M."/>
        </authorList>
    </citation>
    <scope>NUCLEOTIDE SEQUENCE</scope>
    <source>
        <strain evidence="1">BR01</strain>
    </source>
</reference>
<sequence>MALIMPLFVMPTQAAITVPIGQDDIVIAVMGLTGAGKSSFVNTAVGRTEVVVDTPGFDDTVRSDAEILRSIADWLEVTYRNKIKLSGLLYLHRISDVRMAGTPLRNLSVFKDLCGNDNMKNIVLVTTMWDEVEGPISWFQREEELLSDFWADMIRLGSRACRFQGTRESAWEIINCLDLEASGERRKPLQIQREMVDSWLTAS</sequence>
<evidence type="ECO:0000313" key="1">
    <source>
        <dbReference type="EMBL" id="KAG6382095.1"/>
    </source>
</evidence>
<dbReference type="InterPro" id="IPR027417">
    <property type="entry name" value="P-loop_NTPase"/>
</dbReference>
<organism evidence="1 2">
    <name type="scientific">Boletus reticuloceps</name>
    <dbReference type="NCBI Taxonomy" id="495285"/>
    <lineage>
        <taxon>Eukaryota</taxon>
        <taxon>Fungi</taxon>
        <taxon>Dikarya</taxon>
        <taxon>Basidiomycota</taxon>
        <taxon>Agaricomycotina</taxon>
        <taxon>Agaricomycetes</taxon>
        <taxon>Agaricomycetidae</taxon>
        <taxon>Boletales</taxon>
        <taxon>Boletineae</taxon>
        <taxon>Boletaceae</taxon>
        <taxon>Boletoideae</taxon>
        <taxon>Boletus</taxon>
    </lineage>
</organism>
<dbReference type="Proteomes" id="UP000683000">
    <property type="component" value="Unassembled WGS sequence"/>
</dbReference>
<dbReference type="OrthoDB" id="8954335at2759"/>
<protein>
    <recommendedName>
        <fullName evidence="3">G domain-containing protein</fullName>
    </recommendedName>
</protein>
<dbReference type="EMBL" id="JAGFBS010000001">
    <property type="protein sequence ID" value="KAG6382095.1"/>
    <property type="molecule type" value="Genomic_DNA"/>
</dbReference>
<dbReference type="AlphaFoldDB" id="A0A8I2Z1L1"/>
<keyword evidence="2" id="KW-1185">Reference proteome</keyword>
<evidence type="ECO:0000313" key="2">
    <source>
        <dbReference type="Proteomes" id="UP000683000"/>
    </source>
</evidence>
<comment type="caution">
    <text evidence="1">The sequence shown here is derived from an EMBL/GenBank/DDBJ whole genome shotgun (WGS) entry which is preliminary data.</text>
</comment>
<proteinExistence type="predicted"/>
<dbReference type="Gene3D" id="3.40.50.300">
    <property type="entry name" value="P-loop containing nucleotide triphosphate hydrolases"/>
    <property type="match status" value="2"/>
</dbReference>
<dbReference type="SUPFAM" id="SSF52540">
    <property type="entry name" value="P-loop containing nucleoside triphosphate hydrolases"/>
    <property type="match status" value="1"/>
</dbReference>
<accession>A0A8I2Z1L1</accession>
<gene>
    <name evidence="1" type="ORF">JVT61DRAFT_737</name>
</gene>
<name>A0A8I2Z1L1_9AGAM</name>
<evidence type="ECO:0008006" key="3">
    <source>
        <dbReference type="Google" id="ProtNLM"/>
    </source>
</evidence>